<reference evidence="1 2" key="1">
    <citation type="journal article" date="2018" name="Nat. Genet.">
        <title>The Rosa genome provides new insights in the design of modern roses.</title>
        <authorList>
            <person name="Bendahmane M."/>
        </authorList>
    </citation>
    <scope>NUCLEOTIDE SEQUENCE [LARGE SCALE GENOMIC DNA]</scope>
    <source>
        <strain evidence="2">cv. Old Blush</strain>
    </source>
</reference>
<evidence type="ECO:0000313" key="1">
    <source>
        <dbReference type="EMBL" id="PRQ42439.1"/>
    </source>
</evidence>
<keyword evidence="2" id="KW-1185">Reference proteome</keyword>
<proteinExistence type="predicted"/>
<evidence type="ECO:0000313" key="2">
    <source>
        <dbReference type="Proteomes" id="UP000238479"/>
    </source>
</evidence>
<organism evidence="1 2">
    <name type="scientific">Rosa chinensis</name>
    <name type="common">China rose</name>
    <dbReference type="NCBI Taxonomy" id="74649"/>
    <lineage>
        <taxon>Eukaryota</taxon>
        <taxon>Viridiplantae</taxon>
        <taxon>Streptophyta</taxon>
        <taxon>Embryophyta</taxon>
        <taxon>Tracheophyta</taxon>
        <taxon>Spermatophyta</taxon>
        <taxon>Magnoliopsida</taxon>
        <taxon>eudicotyledons</taxon>
        <taxon>Gunneridae</taxon>
        <taxon>Pentapetalae</taxon>
        <taxon>rosids</taxon>
        <taxon>fabids</taxon>
        <taxon>Rosales</taxon>
        <taxon>Rosaceae</taxon>
        <taxon>Rosoideae</taxon>
        <taxon>Rosoideae incertae sedis</taxon>
        <taxon>Rosa</taxon>
    </lineage>
</organism>
<dbReference type="Proteomes" id="UP000238479">
    <property type="component" value="Chromosome 3"/>
</dbReference>
<name>A0A2P6R7Q9_ROSCH</name>
<sequence>MNFLDLICSPLCHQFNTTFVSPSAYNLCLLLPYNVATVSIQVSGISSPTGNYSPCSACNIFFSSLQTLLRLEKS</sequence>
<comment type="caution">
    <text evidence="1">The sequence shown here is derived from an EMBL/GenBank/DDBJ whole genome shotgun (WGS) entry which is preliminary data.</text>
</comment>
<dbReference type="AlphaFoldDB" id="A0A2P6R7Q9"/>
<dbReference type="Gramene" id="PRQ42439">
    <property type="protein sequence ID" value="PRQ42439"/>
    <property type="gene ID" value="RchiOBHm_Chr3g0457641"/>
</dbReference>
<protein>
    <submittedName>
        <fullName evidence="1">Uncharacterized protein</fullName>
    </submittedName>
</protein>
<gene>
    <name evidence="1" type="ORF">RchiOBHm_Chr3g0457641</name>
</gene>
<accession>A0A2P6R7Q9</accession>
<dbReference type="EMBL" id="PDCK01000041">
    <property type="protein sequence ID" value="PRQ42439.1"/>
    <property type="molecule type" value="Genomic_DNA"/>
</dbReference>